<dbReference type="Gene3D" id="2.20.25.10">
    <property type="match status" value="1"/>
</dbReference>
<keyword evidence="9" id="KW-0539">Nucleus</keyword>
<evidence type="ECO:0000256" key="3">
    <source>
        <dbReference type="ARBA" id="ARBA00022723"/>
    </source>
</evidence>
<feature type="domain" description="TFIIB-type" evidence="13">
    <location>
        <begin position="295"/>
        <end position="326"/>
    </location>
</feature>
<dbReference type="PANTHER" id="PTHR11618">
    <property type="entry name" value="TRANSCRIPTION INITIATION FACTOR IIB-RELATED"/>
    <property type="match status" value="1"/>
</dbReference>
<feature type="compositionally biased region" description="Polar residues" evidence="12">
    <location>
        <begin position="860"/>
        <end position="870"/>
    </location>
</feature>
<keyword evidence="6" id="KW-0805">Transcription regulation</keyword>
<dbReference type="Gene3D" id="1.10.472.10">
    <property type="entry name" value="Cyclin-like"/>
    <property type="match status" value="2"/>
</dbReference>
<dbReference type="GO" id="GO:0000126">
    <property type="term" value="C:transcription factor TFIIIB complex"/>
    <property type="evidence" value="ECO:0007669"/>
    <property type="project" value="TreeGrafter"/>
</dbReference>
<dbReference type="InterPro" id="IPR013763">
    <property type="entry name" value="Cyclin-like_dom"/>
</dbReference>
<dbReference type="GO" id="GO:0097550">
    <property type="term" value="C:transcription preinitiation complex"/>
    <property type="evidence" value="ECO:0007669"/>
    <property type="project" value="TreeGrafter"/>
</dbReference>
<keyword evidence="15" id="KW-1185">Reference proteome</keyword>
<feature type="compositionally biased region" description="Polar residues" evidence="12">
    <location>
        <begin position="10"/>
        <end position="22"/>
    </location>
</feature>
<feature type="compositionally biased region" description="Low complexity" evidence="12">
    <location>
        <begin position="156"/>
        <end position="192"/>
    </location>
</feature>
<evidence type="ECO:0000256" key="9">
    <source>
        <dbReference type="ARBA" id="ARBA00023242"/>
    </source>
</evidence>
<dbReference type="GO" id="GO:0008270">
    <property type="term" value="F:zinc ion binding"/>
    <property type="evidence" value="ECO:0007669"/>
    <property type="project" value="UniProtKB-KW"/>
</dbReference>
<dbReference type="PROSITE" id="PS51134">
    <property type="entry name" value="ZF_TFIIB"/>
    <property type="match status" value="1"/>
</dbReference>
<dbReference type="EMBL" id="BRXW01000237">
    <property type="protein sequence ID" value="GMI15734.1"/>
    <property type="molecule type" value="Genomic_DNA"/>
</dbReference>
<feature type="compositionally biased region" description="Acidic residues" evidence="12">
    <location>
        <begin position="926"/>
        <end position="955"/>
    </location>
</feature>
<organism evidence="14 15">
    <name type="scientific">Triparma laevis f. longispina</name>
    <dbReference type="NCBI Taxonomy" id="1714387"/>
    <lineage>
        <taxon>Eukaryota</taxon>
        <taxon>Sar</taxon>
        <taxon>Stramenopiles</taxon>
        <taxon>Ochrophyta</taxon>
        <taxon>Bolidophyceae</taxon>
        <taxon>Parmales</taxon>
        <taxon>Triparmaceae</taxon>
        <taxon>Triparma</taxon>
    </lineage>
</organism>
<dbReference type="GO" id="GO:0070897">
    <property type="term" value="P:transcription preinitiation complex assembly"/>
    <property type="evidence" value="ECO:0007669"/>
    <property type="project" value="InterPro"/>
</dbReference>
<dbReference type="PANTHER" id="PTHR11618:SF4">
    <property type="entry name" value="TRANSCRIPTION FACTOR IIIB 90 KDA SUBUNIT"/>
    <property type="match status" value="1"/>
</dbReference>
<feature type="compositionally biased region" description="Low complexity" evidence="12">
    <location>
        <begin position="32"/>
        <end position="47"/>
    </location>
</feature>
<keyword evidence="8" id="KW-0804">Transcription</keyword>
<dbReference type="FunFam" id="1.10.472.10:FF:000002">
    <property type="entry name" value="Transcription factor IIIB 90 kDa subunit"/>
    <property type="match status" value="1"/>
</dbReference>
<reference evidence="15" key="1">
    <citation type="journal article" date="2023" name="Commun. Biol.">
        <title>Genome analysis of Parmales, the sister group of diatoms, reveals the evolutionary specialization of diatoms from phago-mixotrophs to photoautotrophs.</title>
        <authorList>
            <person name="Ban H."/>
            <person name="Sato S."/>
            <person name="Yoshikawa S."/>
            <person name="Yamada K."/>
            <person name="Nakamura Y."/>
            <person name="Ichinomiya M."/>
            <person name="Sato N."/>
            <person name="Blanc-Mathieu R."/>
            <person name="Endo H."/>
            <person name="Kuwata A."/>
            <person name="Ogata H."/>
        </authorList>
    </citation>
    <scope>NUCLEOTIDE SEQUENCE [LARGE SCALE GENOMIC DNA]</scope>
    <source>
        <strain evidence="15">NIES 3700</strain>
    </source>
</reference>
<comment type="caution">
    <text evidence="14">The sequence shown here is derived from an EMBL/GenBank/DDBJ whole genome shotgun (WGS) entry which is preliminary data.</text>
</comment>
<comment type="subcellular location">
    <subcellularLocation>
        <location evidence="1">Nucleus</location>
    </subcellularLocation>
</comment>
<keyword evidence="5" id="KW-0862">Zinc</keyword>
<dbReference type="GO" id="GO:0001006">
    <property type="term" value="F:RNA polymerase III type 3 promoter sequence-specific DNA binding"/>
    <property type="evidence" value="ECO:0007669"/>
    <property type="project" value="TreeGrafter"/>
</dbReference>
<evidence type="ECO:0000256" key="8">
    <source>
        <dbReference type="ARBA" id="ARBA00023163"/>
    </source>
</evidence>
<dbReference type="InterPro" id="IPR013137">
    <property type="entry name" value="Znf_TFIIB"/>
</dbReference>
<evidence type="ECO:0000313" key="15">
    <source>
        <dbReference type="Proteomes" id="UP001165122"/>
    </source>
</evidence>
<feature type="region of interest" description="Disordered" evidence="12">
    <location>
        <begin position="892"/>
        <end position="1054"/>
    </location>
</feature>
<dbReference type="PRINTS" id="PR00685">
    <property type="entry name" value="TIFACTORIIB"/>
</dbReference>
<evidence type="ECO:0000256" key="4">
    <source>
        <dbReference type="ARBA" id="ARBA00022771"/>
    </source>
</evidence>
<gene>
    <name evidence="14" type="ORF">TrLO_g10268</name>
</gene>
<dbReference type="GO" id="GO:0005634">
    <property type="term" value="C:nucleus"/>
    <property type="evidence" value="ECO:0007669"/>
    <property type="project" value="UniProtKB-SubCell"/>
</dbReference>
<dbReference type="GO" id="GO:0017025">
    <property type="term" value="F:TBP-class protein binding"/>
    <property type="evidence" value="ECO:0007669"/>
    <property type="project" value="InterPro"/>
</dbReference>
<dbReference type="InterPro" id="IPR036915">
    <property type="entry name" value="Cyclin-like_sf"/>
</dbReference>
<sequence>MEAGEGLYSSLPNPQTNQSNTRLKSKDDSTKPRSSSTSSTTSQSVSKAAIISQSQTSTADALKDLPSGSMVGPSNRPRSMSTSSQGMRQRPKAKKKPQKGKPKARPRGKGSSTSTAGKAAAAKKKQATFAATLEDSDSDSDSDDDDDDDDSTVNTSNKSNKSSAKNKNQKPTTTSTTTTTTTTLTSSSQQQQSKKRSLAPPAPRLTAAMQKGMQASQQNDSNVDSDDSSSDSEGEDSAQPQKKARSESHVSFDLPSTSGSKTGKAKKTPNQLKIEKQRVLQTQRDTIQSMAQSQNATVCPNCESTDIEYDEKSGSAICITCGVVVEENAIVSSIEFSEAGGSSQVIGQFVSASMTKPFTPSGSRRGGRYGFSRDSRETTLTNGRRRIQDVASRLRLGSLFVDSAHRFFQIAVEKNFVQGRKTTHVVAACLYIACRQSKSQHMLIDFSDALQVNVYTLGTCFLKFRRLLGLKLEIIDPALYVYRFASHLELGEKANAVALTALRVTARMKRDWIVAGRRPAGVCAAALLIASRAHGFAKTQNDVTKILRVCGVTVNNRIKEFEYLPSARLTFEQFTTIDLDTEADPPSFTQNRTSELRNKAIANKDANLLQSEEAKDKLEGKMRITGKTKIRRENTALMYNGLERELTGVTGQQLSKEGKALIIEDGEADEDATLTKGDKAQNASDRTLAVLQPNVQVQGEGGERVEVAHRGASLSEKSMAIARSANVKPYDPLKDQRPGTESGSFYKSEETFKIDEWTSTIPEGDDIYEDMDSYLETDETRKQKDAWFQAENKDFLKKAEEKRSKIEKDKTLAEQKRQDAQAQEEKAIEYEKKREEKNPGLAAKKKKAQEKQERMLPQSDPDNIQANVINTIKERKVSRKIDYEAMSKIWTAGGKGFAIGNGGDDNDDDKGKKGAKKGGKKKYEDDASSDDDTSDSGDDDSSDSDSDSSSSDESEVVQHVKGRAKGGVKPTAKKKTGVGVKVSTTSKGGSKGKKSNVSVASSKASRESGKSKNSKSKKKEEKKIVEKPPPVSAGYDSESTDNSDDDDGGDFAFV</sequence>
<dbReference type="Proteomes" id="UP001165122">
    <property type="component" value="Unassembled WGS sequence"/>
</dbReference>
<feature type="compositionally biased region" description="Basic residues" evidence="12">
    <location>
        <begin position="960"/>
        <end position="976"/>
    </location>
</feature>
<comment type="similarity">
    <text evidence="2">Belongs to the TFIIB family.</text>
</comment>
<evidence type="ECO:0000256" key="11">
    <source>
        <dbReference type="PROSITE-ProRule" id="PRU00469"/>
    </source>
</evidence>
<dbReference type="Pfam" id="PF00382">
    <property type="entry name" value="TFIIB"/>
    <property type="match status" value="2"/>
</dbReference>
<feature type="compositionally biased region" description="Acidic residues" evidence="12">
    <location>
        <begin position="134"/>
        <end position="151"/>
    </location>
</feature>
<dbReference type="InterPro" id="IPR013150">
    <property type="entry name" value="TFIIB_cyclin"/>
</dbReference>
<evidence type="ECO:0000313" key="14">
    <source>
        <dbReference type="EMBL" id="GMI15734.1"/>
    </source>
</evidence>
<dbReference type="OrthoDB" id="511529at2759"/>
<evidence type="ECO:0000256" key="10">
    <source>
        <dbReference type="ARBA" id="ARBA00031009"/>
    </source>
</evidence>
<dbReference type="GO" id="GO:0000995">
    <property type="term" value="F:RNA polymerase III general transcription initiation factor activity"/>
    <property type="evidence" value="ECO:0007669"/>
    <property type="project" value="TreeGrafter"/>
</dbReference>
<proteinExistence type="inferred from homology"/>
<feature type="region of interest" description="Disordered" evidence="12">
    <location>
        <begin position="801"/>
        <end position="877"/>
    </location>
</feature>
<evidence type="ECO:0000256" key="6">
    <source>
        <dbReference type="ARBA" id="ARBA00023015"/>
    </source>
</evidence>
<evidence type="ECO:0000259" key="13">
    <source>
        <dbReference type="PROSITE" id="PS51134"/>
    </source>
</evidence>
<feature type="compositionally biased region" description="Acidic residues" evidence="12">
    <location>
        <begin position="1038"/>
        <end position="1054"/>
    </location>
</feature>
<evidence type="ECO:0000256" key="12">
    <source>
        <dbReference type="SAM" id="MobiDB-lite"/>
    </source>
</evidence>
<feature type="compositionally biased region" description="Polar residues" evidence="12">
    <location>
        <begin position="76"/>
        <end position="87"/>
    </location>
</feature>
<feature type="compositionally biased region" description="Acidic residues" evidence="12">
    <location>
        <begin position="223"/>
        <end position="236"/>
    </location>
</feature>
<dbReference type="FunFam" id="1.10.472.10:FF:000007">
    <property type="entry name" value="Transcription factor IIIB 90 kDa subunit"/>
    <property type="match status" value="1"/>
</dbReference>
<dbReference type="CDD" id="cd20553">
    <property type="entry name" value="CYCLIN_TFIIIB90_rpt1"/>
    <property type="match status" value="1"/>
</dbReference>
<keyword evidence="4 11" id="KW-0863">Zinc-finger</keyword>
<accession>A0A9W7FPB2</accession>
<feature type="region of interest" description="Disordered" evidence="12">
    <location>
        <begin position="1"/>
        <end position="270"/>
    </location>
</feature>
<evidence type="ECO:0000256" key="5">
    <source>
        <dbReference type="ARBA" id="ARBA00022833"/>
    </source>
</evidence>
<dbReference type="CDD" id="cd20554">
    <property type="entry name" value="CYCLIN_TFIIIB90_rpt2"/>
    <property type="match status" value="1"/>
</dbReference>
<dbReference type="SUPFAM" id="SSF47954">
    <property type="entry name" value="Cyclin-like"/>
    <property type="match status" value="2"/>
</dbReference>
<feature type="compositionally biased region" description="Low complexity" evidence="12">
    <location>
        <begin position="977"/>
        <end position="988"/>
    </location>
</feature>
<evidence type="ECO:0000256" key="1">
    <source>
        <dbReference type="ARBA" id="ARBA00004123"/>
    </source>
</evidence>
<feature type="compositionally biased region" description="Low complexity" evidence="12">
    <location>
        <begin position="109"/>
        <end position="120"/>
    </location>
</feature>
<keyword evidence="3" id="KW-0479">Metal-binding</keyword>
<protein>
    <recommendedName>
        <fullName evidence="10">B-related factor 1</fullName>
    </recommendedName>
</protein>
<name>A0A9W7FPB2_9STRA</name>
<dbReference type="AlphaFoldDB" id="A0A9W7FPB2"/>
<feature type="compositionally biased region" description="Basic and acidic residues" evidence="12">
    <location>
        <begin position="801"/>
        <end position="838"/>
    </location>
</feature>
<feature type="compositionally biased region" description="Gly residues" evidence="12">
    <location>
        <begin position="893"/>
        <end position="903"/>
    </location>
</feature>
<dbReference type="InterPro" id="IPR000812">
    <property type="entry name" value="TFIIB"/>
</dbReference>
<keyword evidence="7" id="KW-0010">Activator</keyword>
<dbReference type="Pfam" id="PF08271">
    <property type="entry name" value="Zn_Ribbon_TF"/>
    <property type="match status" value="1"/>
</dbReference>
<dbReference type="SMART" id="SM00385">
    <property type="entry name" value="CYCLIN"/>
    <property type="match status" value="2"/>
</dbReference>
<dbReference type="SUPFAM" id="SSF57783">
    <property type="entry name" value="Zinc beta-ribbon"/>
    <property type="match status" value="1"/>
</dbReference>
<feature type="compositionally biased region" description="Basic residues" evidence="12">
    <location>
        <begin position="89"/>
        <end position="108"/>
    </location>
</feature>
<evidence type="ECO:0000256" key="7">
    <source>
        <dbReference type="ARBA" id="ARBA00023159"/>
    </source>
</evidence>
<evidence type="ECO:0000256" key="2">
    <source>
        <dbReference type="ARBA" id="ARBA00010857"/>
    </source>
</evidence>